<keyword evidence="6 15" id="KW-0031">Aminopeptidase</keyword>
<evidence type="ECO:0000256" key="7">
    <source>
        <dbReference type="ARBA" id="ARBA00022670"/>
    </source>
</evidence>
<keyword evidence="11" id="KW-0482">Metalloprotease</keyword>
<dbReference type="RefSeq" id="WP_160687821.1">
    <property type="nucleotide sequence ID" value="NZ_CP047897.1"/>
</dbReference>
<evidence type="ECO:0000313" key="16">
    <source>
        <dbReference type="Proteomes" id="UP000464214"/>
    </source>
</evidence>
<reference evidence="15 16" key="1">
    <citation type="submission" date="2020-01" db="EMBL/GenBank/DDBJ databases">
        <authorList>
            <person name="Kim M."/>
        </authorList>
    </citation>
    <scope>NUCLEOTIDE SEQUENCE [LARGE SCALE GENOMIC DNA]</scope>
    <source>
        <strain evidence="15 16">BT10</strain>
    </source>
</reference>
<dbReference type="Proteomes" id="UP000464214">
    <property type="component" value="Chromosome"/>
</dbReference>
<evidence type="ECO:0000259" key="13">
    <source>
        <dbReference type="Pfam" id="PF01433"/>
    </source>
</evidence>
<comment type="catalytic activity">
    <reaction evidence="1">
        <text>Release of an N-terminal amino acid, Xaa-|-Yaa- from a peptide, amide or arylamide. Xaa is preferably Ala, but may be most amino acids including Pro (slow action). When a terminal hydrophobic residue is followed by a prolyl residue, the two may be released as an intact Xaa-Pro dipeptide.</text>
        <dbReference type="EC" id="3.4.11.2"/>
    </reaction>
</comment>
<organism evidence="15 16">
    <name type="scientific">Nibribacter ruber</name>
    <dbReference type="NCBI Taxonomy" id="2698458"/>
    <lineage>
        <taxon>Bacteria</taxon>
        <taxon>Pseudomonadati</taxon>
        <taxon>Bacteroidota</taxon>
        <taxon>Cytophagia</taxon>
        <taxon>Cytophagales</taxon>
        <taxon>Hymenobacteraceae</taxon>
        <taxon>Nibribacter</taxon>
    </lineage>
</organism>
<dbReference type="InterPro" id="IPR050344">
    <property type="entry name" value="Peptidase_M1_aminopeptidases"/>
</dbReference>
<evidence type="ECO:0000256" key="6">
    <source>
        <dbReference type="ARBA" id="ARBA00022438"/>
    </source>
</evidence>
<evidence type="ECO:0000256" key="2">
    <source>
        <dbReference type="ARBA" id="ARBA00001947"/>
    </source>
</evidence>
<dbReference type="InterPro" id="IPR014782">
    <property type="entry name" value="Peptidase_M1_dom"/>
</dbReference>
<dbReference type="GO" id="GO:0005737">
    <property type="term" value="C:cytoplasm"/>
    <property type="evidence" value="ECO:0007669"/>
    <property type="project" value="TreeGrafter"/>
</dbReference>
<sequence length="867" mass="97900">MKHKYIKTLRNGLLLFTVTASISCSSFKMGPETKAGDVETGVSKKLAEHRRAVLQNLSYNLHLTIPAQKQAPIAATEKISFVLKNTADDLQLDFKEKADHLKSVKVNGKPVLVSITKEHIVLPAKALKTGQNQVEIAFIAGDLSLNRNEDYLYTLLVPDRARTVFPCFDQPDLKATFELTLTLPKNWKALANGALLDSTVTANDKTYRFQKSDTISTYLFSFAVGKFQHVSQAVKGRTMHFLHRETDQKKLKLSLEPIFQIHGDALAFMEDYTQIKYPFQKFDFVAIPDFQYGGMEHVGAIQYKASTLFLDEGATQDQKISRSSLLAHETAHMWFGDLVTMEWFNDVWMKEVFANFMADKITQVAVANANYDLKFLTDHFPAAYGIDRTAGANPIRQNLDNLQDAGSMYGNIIYHKAPIMMRQLERLMGEELFKQGLRQYLKTYANGNATWPELIQILDALTPQDLQAWNQVWVNEPGRPVFDYNLKTANGAITELRISQKGEDGSARVWPQFFEVALVYPNRVEQLTVNANQAQVTVPAAVGKAGPLFVLFNSTGQGYGVFPVDAKLLSSMYSLKSPVERASAYINLYENMLNGRSVTPRQLLDAYRKGLAQEPEELNLKLMTGQLSDIYWRFLSSAERNKLAPELEKELVQAVQKQAKPNFKKLLFKTYQSIALTKEAQQQLYQIWKEEQAPEGAKLTEDDYTSLALALAVRDYPNSAEILQQQMSRIPNPDRKQRMQFLLPALSGDVKVRDAFFASLKNPENREKESWVLSALGYLHHPLRTATSEKYLAESLNLLTEIQQTGDIFFPYGWLSATFGSYGTTSAANTVRSFLAQNPEYNPKLKAKIQQAADGLFRAEKLLKESK</sequence>
<dbReference type="GO" id="GO:0005615">
    <property type="term" value="C:extracellular space"/>
    <property type="evidence" value="ECO:0007669"/>
    <property type="project" value="TreeGrafter"/>
</dbReference>
<evidence type="ECO:0000256" key="9">
    <source>
        <dbReference type="ARBA" id="ARBA00022801"/>
    </source>
</evidence>
<dbReference type="GO" id="GO:0016285">
    <property type="term" value="F:alanyl aminopeptidase activity"/>
    <property type="evidence" value="ECO:0007669"/>
    <property type="project" value="UniProtKB-EC"/>
</dbReference>
<dbReference type="PROSITE" id="PS51257">
    <property type="entry name" value="PROKAR_LIPOPROTEIN"/>
    <property type="match status" value="1"/>
</dbReference>
<evidence type="ECO:0000256" key="1">
    <source>
        <dbReference type="ARBA" id="ARBA00000098"/>
    </source>
</evidence>
<dbReference type="PANTHER" id="PTHR11533:SF174">
    <property type="entry name" value="PUROMYCIN-SENSITIVE AMINOPEPTIDASE-RELATED"/>
    <property type="match status" value="1"/>
</dbReference>
<evidence type="ECO:0000256" key="4">
    <source>
        <dbReference type="ARBA" id="ARBA00012564"/>
    </source>
</evidence>
<keyword evidence="9" id="KW-0378">Hydrolase</keyword>
<dbReference type="GO" id="GO:0070006">
    <property type="term" value="F:metalloaminopeptidase activity"/>
    <property type="evidence" value="ECO:0007669"/>
    <property type="project" value="TreeGrafter"/>
</dbReference>
<dbReference type="AlphaFoldDB" id="A0A6P1NZE8"/>
<evidence type="ECO:0000256" key="8">
    <source>
        <dbReference type="ARBA" id="ARBA00022723"/>
    </source>
</evidence>
<keyword evidence="12" id="KW-0732">Signal</keyword>
<evidence type="ECO:0000256" key="3">
    <source>
        <dbReference type="ARBA" id="ARBA00010136"/>
    </source>
</evidence>
<dbReference type="Gene3D" id="2.60.40.1730">
    <property type="entry name" value="tricorn interacting facor f3 domain"/>
    <property type="match status" value="1"/>
</dbReference>
<dbReference type="PANTHER" id="PTHR11533">
    <property type="entry name" value="PROTEASE M1 ZINC METALLOPROTEASE"/>
    <property type="match status" value="1"/>
</dbReference>
<dbReference type="CDD" id="cd09602">
    <property type="entry name" value="M1_APN"/>
    <property type="match status" value="1"/>
</dbReference>
<dbReference type="GO" id="GO:0042277">
    <property type="term" value="F:peptide binding"/>
    <property type="evidence" value="ECO:0007669"/>
    <property type="project" value="TreeGrafter"/>
</dbReference>
<evidence type="ECO:0000256" key="5">
    <source>
        <dbReference type="ARBA" id="ARBA00015611"/>
    </source>
</evidence>
<keyword evidence="7" id="KW-0645">Protease</keyword>
<gene>
    <name evidence="15" type="ORF">GU926_00070</name>
</gene>
<dbReference type="InterPro" id="IPR045357">
    <property type="entry name" value="Aminopeptidase_N-like_N"/>
</dbReference>
<dbReference type="KEGG" id="nib:GU926_00070"/>
<keyword evidence="16" id="KW-1185">Reference proteome</keyword>
<keyword evidence="8" id="KW-0479">Metal-binding</keyword>
<protein>
    <recommendedName>
        <fullName evidence="5">Aminopeptidase N</fullName>
        <ecNumber evidence="4">3.4.11.2</ecNumber>
    </recommendedName>
</protein>
<evidence type="ECO:0000256" key="10">
    <source>
        <dbReference type="ARBA" id="ARBA00022833"/>
    </source>
</evidence>
<dbReference type="EC" id="3.4.11.2" evidence="4"/>
<feature type="domain" description="Aminopeptidase N-like N-terminal" evidence="14">
    <location>
        <begin position="57"/>
        <end position="219"/>
    </location>
</feature>
<evidence type="ECO:0000259" key="14">
    <source>
        <dbReference type="Pfam" id="PF17900"/>
    </source>
</evidence>
<name>A0A6P1NZE8_9BACT</name>
<feature type="chain" id="PRO_5027112150" description="Aminopeptidase N" evidence="12">
    <location>
        <begin position="21"/>
        <end position="867"/>
    </location>
</feature>
<dbReference type="GO" id="GO:0006508">
    <property type="term" value="P:proteolysis"/>
    <property type="evidence" value="ECO:0007669"/>
    <property type="project" value="UniProtKB-KW"/>
</dbReference>
<comment type="similarity">
    <text evidence="3">Belongs to the peptidase M1 family.</text>
</comment>
<evidence type="ECO:0000256" key="11">
    <source>
        <dbReference type="ARBA" id="ARBA00023049"/>
    </source>
</evidence>
<feature type="domain" description="Peptidase M1 membrane alanine aminopeptidase" evidence="13">
    <location>
        <begin position="262"/>
        <end position="470"/>
    </location>
</feature>
<accession>A0A6P1NZE8</accession>
<dbReference type="GO" id="GO:0043171">
    <property type="term" value="P:peptide catabolic process"/>
    <property type="evidence" value="ECO:0007669"/>
    <property type="project" value="TreeGrafter"/>
</dbReference>
<dbReference type="PRINTS" id="PR00756">
    <property type="entry name" value="ALADIPTASE"/>
</dbReference>
<dbReference type="GO" id="GO:0008270">
    <property type="term" value="F:zinc ion binding"/>
    <property type="evidence" value="ECO:0007669"/>
    <property type="project" value="InterPro"/>
</dbReference>
<dbReference type="InterPro" id="IPR027268">
    <property type="entry name" value="Peptidase_M4/M1_CTD_sf"/>
</dbReference>
<dbReference type="InterPro" id="IPR042097">
    <property type="entry name" value="Aminopeptidase_N-like_N_sf"/>
</dbReference>
<dbReference type="GO" id="GO:0016020">
    <property type="term" value="C:membrane"/>
    <property type="evidence" value="ECO:0007669"/>
    <property type="project" value="TreeGrafter"/>
</dbReference>
<dbReference type="InterPro" id="IPR001930">
    <property type="entry name" value="Peptidase_M1"/>
</dbReference>
<keyword evidence="10" id="KW-0862">Zinc</keyword>
<evidence type="ECO:0000313" key="15">
    <source>
        <dbReference type="EMBL" id="QHL85922.1"/>
    </source>
</evidence>
<dbReference type="EMBL" id="CP047897">
    <property type="protein sequence ID" value="QHL85922.1"/>
    <property type="molecule type" value="Genomic_DNA"/>
</dbReference>
<dbReference type="SUPFAM" id="SSF55486">
    <property type="entry name" value="Metalloproteases ('zincins'), catalytic domain"/>
    <property type="match status" value="1"/>
</dbReference>
<comment type="cofactor">
    <cofactor evidence="2">
        <name>Zn(2+)</name>
        <dbReference type="ChEBI" id="CHEBI:29105"/>
    </cofactor>
</comment>
<dbReference type="Gene3D" id="1.10.390.10">
    <property type="entry name" value="Neutral Protease Domain 2"/>
    <property type="match status" value="1"/>
</dbReference>
<evidence type="ECO:0000256" key="12">
    <source>
        <dbReference type="SAM" id="SignalP"/>
    </source>
</evidence>
<feature type="signal peptide" evidence="12">
    <location>
        <begin position="1"/>
        <end position="20"/>
    </location>
</feature>
<dbReference type="SUPFAM" id="SSF63737">
    <property type="entry name" value="Leukotriene A4 hydrolase N-terminal domain"/>
    <property type="match status" value="1"/>
</dbReference>
<dbReference type="Pfam" id="PF01433">
    <property type="entry name" value="Peptidase_M1"/>
    <property type="match status" value="1"/>
</dbReference>
<proteinExistence type="inferred from homology"/>
<dbReference type="Pfam" id="PF17900">
    <property type="entry name" value="Peptidase_M1_N"/>
    <property type="match status" value="1"/>
</dbReference>